<evidence type="ECO:0000259" key="8">
    <source>
        <dbReference type="PROSITE" id="PS52029"/>
    </source>
</evidence>
<dbReference type="SUPFAM" id="SSF141523">
    <property type="entry name" value="L,D-transpeptidase catalytic domain-like"/>
    <property type="match status" value="1"/>
</dbReference>
<keyword evidence="5 7" id="KW-0573">Peptidoglycan synthesis</keyword>
<comment type="similarity">
    <text evidence="2">Belongs to the YkuD family.</text>
</comment>
<evidence type="ECO:0000256" key="4">
    <source>
        <dbReference type="ARBA" id="ARBA00022960"/>
    </source>
</evidence>
<reference evidence="9" key="1">
    <citation type="submission" date="2022-10" db="EMBL/GenBank/DDBJ databases">
        <title>Chitinophaga sp. nov., isolated from soil.</title>
        <authorList>
            <person name="Jeon C.O."/>
        </authorList>
    </citation>
    <scope>NUCLEOTIDE SEQUENCE</scope>
    <source>
        <strain evidence="9">R8</strain>
    </source>
</reference>
<protein>
    <submittedName>
        <fullName evidence="9">L,D-transpeptidase family protein</fullName>
    </submittedName>
</protein>
<dbReference type="RefSeq" id="WP_264279812.1">
    <property type="nucleotide sequence ID" value="NZ_CP107006.1"/>
</dbReference>
<dbReference type="PROSITE" id="PS52029">
    <property type="entry name" value="LD_TPASE"/>
    <property type="match status" value="1"/>
</dbReference>
<comment type="pathway">
    <text evidence="1 7">Cell wall biogenesis; peptidoglycan biosynthesis.</text>
</comment>
<dbReference type="InterPro" id="IPR038063">
    <property type="entry name" value="Transpep_catalytic_dom"/>
</dbReference>
<accession>A0ABY6IZN8</accession>
<dbReference type="Gene3D" id="2.40.440.10">
    <property type="entry name" value="L,D-transpeptidase catalytic domain-like"/>
    <property type="match status" value="1"/>
</dbReference>
<dbReference type="InterPro" id="IPR045380">
    <property type="entry name" value="LD_TPept_scaffold_dom"/>
</dbReference>
<dbReference type="Proteomes" id="UP001162741">
    <property type="component" value="Chromosome"/>
</dbReference>
<evidence type="ECO:0000256" key="2">
    <source>
        <dbReference type="ARBA" id="ARBA00005992"/>
    </source>
</evidence>
<dbReference type="Gene3D" id="1.10.101.10">
    <property type="entry name" value="PGBD-like superfamily/PGBD"/>
    <property type="match status" value="1"/>
</dbReference>
<evidence type="ECO:0000256" key="7">
    <source>
        <dbReference type="PROSITE-ProRule" id="PRU01373"/>
    </source>
</evidence>
<dbReference type="InterPro" id="IPR036366">
    <property type="entry name" value="PGBDSf"/>
</dbReference>
<sequence>MKQILTISISLCMLAACTGSNTKKDPGAKESIVPRNYAITPANAYNDIFLDSLAMEKYIGTAKLNDTIANAMRSFYNARNYQFAWFSSKGLSEQALGFRSLYDYSKDSSESKALEAKLDDLVGEDSVDVTPGDAGYIKTELQLTQRFLQYAEKTFEDENIRREQLAYFIPISKNKILPMADSILADKENRRYAKSNGNYGELKEQLARYREIAQKGGWPALEIDKKKRFKKGDQGPEILAIKKRLAVTGELNAADTSAVFDDALESGVKIFQQRHGYTGTGVVSDTLIRQMNVPVLTRIQQLLINMERMRWLPARPEGKLLMVNIPEFMLHATENGKSAFDMPVVVGKEGHSTVMFFGAMNQVVFSPYWNIPASIVRKEILPAQGRNASYLENNNMEVTGERNGLPVVRQKPGPKNSLGKVKFLFPNSFNIYFHDTPAKDLFNRDNRAYSHGCIRLSDPAKMANYVLQDNPDWTAEKIDSAMNAGKEKYVKIKDPLPVMITYYTAWVDDNKTLHFRDDIYNHDGAVARKMFEDPQPE</sequence>
<dbReference type="Pfam" id="PF01471">
    <property type="entry name" value="PG_binding_1"/>
    <property type="match status" value="1"/>
</dbReference>
<organism evidence="9 10">
    <name type="scientific">Chitinophaga horti</name>
    <dbReference type="NCBI Taxonomy" id="2920382"/>
    <lineage>
        <taxon>Bacteria</taxon>
        <taxon>Pseudomonadati</taxon>
        <taxon>Bacteroidota</taxon>
        <taxon>Chitinophagia</taxon>
        <taxon>Chitinophagales</taxon>
        <taxon>Chitinophagaceae</taxon>
        <taxon>Chitinophaga</taxon>
    </lineage>
</organism>
<feature type="domain" description="L,D-TPase catalytic" evidence="8">
    <location>
        <begin position="319"/>
        <end position="481"/>
    </location>
</feature>
<evidence type="ECO:0000313" key="9">
    <source>
        <dbReference type="EMBL" id="UYQ91367.1"/>
    </source>
</evidence>
<gene>
    <name evidence="9" type="ORF">MKQ68_14835</name>
</gene>
<evidence type="ECO:0000256" key="3">
    <source>
        <dbReference type="ARBA" id="ARBA00022679"/>
    </source>
</evidence>
<dbReference type="PANTHER" id="PTHR41533:SF2">
    <property type="entry name" value="BLR7131 PROTEIN"/>
    <property type="match status" value="1"/>
</dbReference>
<evidence type="ECO:0000256" key="1">
    <source>
        <dbReference type="ARBA" id="ARBA00004752"/>
    </source>
</evidence>
<dbReference type="Pfam" id="PF03734">
    <property type="entry name" value="YkuD"/>
    <property type="match status" value="1"/>
</dbReference>
<proteinExistence type="inferred from homology"/>
<dbReference type="InterPro" id="IPR052905">
    <property type="entry name" value="LD-transpeptidase_YkuD-like"/>
</dbReference>
<evidence type="ECO:0000256" key="6">
    <source>
        <dbReference type="ARBA" id="ARBA00023316"/>
    </source>
</evidence>
<dbReference type="InterPro" id="IPR005490">
    <property type="entry name" value="LD_TPept_cat_dom"/>
</dbReference>
<name>A0ABY6IZN8_9BACT</name>
<keyword evidence="4 7" id="KW-0133">Cell shape</keyword>
<dbReference type="InterPro" id="IPR002477">
    <property type="entry name" value="Peptidoglycan-bd-like"/>
</dbReference>
<keyword evidence="6 7" id="KW-0961">Cell wall biogenesis/degradation</keyword>
<evidence type="ECO:0000256" key="5">
    <source>
        <dbReference type="ARBA" id="ARBA00022984"/>
    </source>
</evidence>
<dbReference type="PROSITE" id="PS51257">
    <property type="entry name" value="PROKAR_LIPOPROTEIN"/>
    <property type="match status" value="1"/>
</dbReference>
<dbReference type="CDD" id="cd16913">
    <property type="entry name" value="YkuD_like"/>
    <property type="match status" value="1"/>
</dbReference>
<evidence type="ECO:0000313" key="10">
    <source>
        <dbReference type="Proteomes" id="UP001162741"/>
    </source>
</evidence>
<feature type="active site" description="Nucleophile" evidence="7">
    <location>
        <position position="453"/>
    </location>
</feature>
<keyword evidence="3" id="KW-0808">Transferase</keyword>
<dbReference type="PANTHER" id="PTHR41533">
    <property type="entry name" value="L,D-TRANSPEPTIDASE HI_1667-RELATED"/>
    <property type="match status" value="1"/>
</dbReference>
<dbReference type="SUPFAM" id="SSF47090">
    <property type="entry name" value="PGBD-like"/>
    <property type="match status" value="1"/>
</dbReference>
<dbReference type="InterPro" id="IPR036365">
    <property type="entry name" value="PGBD-like_sf"/>
</dbReference>
<dbReference type="EMBL" id="CP107006">
    <property type="protein sequence ID" value="UYQ91367.1"/>
    <property type="molecule type" value="Genomic_DNA"/>
</dbReference>
<keyword evidence="10" id="KW-1185">Reference proteome</keyword>
<dbReference type="Pfam" id="PF20142">
    <property type="entry name" value="Scaffold"/>
    <property type="match status" value="1"/>
</dbReference>
<feature type="active site" description="Proton donor/acceptor" evidence="7">
    <location>
        <position position="434"/>
    </location>
</feature>